<reference evidence="3 4" key="1">
    <citation type="submission" date="2024-01" db="EMBL/GenBank/DDBJ databases">
        <title>The genomes of 5 underutilized Papilionoideae crops provide insights into root nodulation and disease resistanc.</title>
        <authorList>
            <person name="Jiang F."/>
        </authorList>
    </citation>
    <scope>NUCLEOTIDE SEQUENCE [LARGE SCALE GENOMIC DNA]</scope>
    <source>
        <strain evidence="3">LVBAO_FW01</strain>
        <tissue evidence="3">Leaves</tissue>
    </source>
</reference>
<evidence type="ECO:0000256" key="1">
    <source>
        <dbReference type="ARBA" id="ARBA00022723"/>
    </source>
</evidence>
<evidence type="ECO:0000313" key="4">
    <source>
        <dbReference type="Proteomes" id="UP001367508"/>
    </source>
</evidence>
<gene>
    <name evidence="3" type="ORF">VNO77_33863</name>
</gene>
<accession>A0AAN9KF15</accession>
<feature type="transmembrane region" description="Helical" evidence="2">
    <location>
        <begin position="45"/>
        <end position="64"/>
    </location>
</feature>
<keyword evidence="1" id="KW-0479">Metal-binding</keyword>
<dbReference type="GO" id="GO:0046872">
    <property type="term" value="F:metal ion binding"/>
    <property type="evidence" value="ECO:0007669"/>
    <property type="project" value="UniProtKB-KW"/>
</dbReference>
<keyword evidence="2" id="KW-0812">Transmembrane</keyword>
<evidence type="ECO:0000313" key="3">
    <source>
        <dbReference type="EMBL" id="KAK7315323.1"/>
    </source>
</evidence>
<dbReference type="AlphaFoldDB" id="A0AAN9KF15"/>
<dbReference type="EMBL" id="JAYMYQ010000008">
    <property type="protein sequence ID" value="KAK7315323.1"/>
    <property type="molecule type" value="Genomic_DNA"/>
</dbReference>
<dbReference type="PANTHER" id="PTHR46594">
    <property type="entry name" value="P-TYPE CATION-TRANSPORTING ATPASE"/>
    <property type="match status" value="1"/>
</dbReference>
<sequence length="141" mass="15420">MTEHLEIAPYTWRFWLLLFTPILWAFLHLKLVNSLVNTCVIGGTINLYGALHVQVITVGSNVVLSRTGSLIEITQISKTLVQKFVDYIASIFVPIVVSVVLLMLLGCEAVKQAKKPTGDAVIAIGDEDGLNMIGIKKTALN</sequence>
<feature type="transmembrane region" description="Helical" evidence="2">
    <location>
        <begin position="12"/>
        <end position="33"/>
    </location>
</feature>
<protein>
    <submittedName>
        <fullName evidence="3">Uncharacterized protein</fullName>
    </submittedName>
</protein>
<keyword evidence="2" id="KW-1133">Transmembrane helix</keyword>
<dbReference type="PANTHER" id="PTHR46594:SF6">
    <property type="entry name" value="COPPER-TRANSPORTING ATPASE RAN1"/>
    <property type="match status" value="1"/>
</dbReference>
<feature type="transmembrane region" description="Helical" evidence="2">
    <location>
        <begin position="84"/>
        <end position="105"/>
    </location>
</feature>
<comment type="caution">
    <text evidence="3">The sequence shown here is derived from an EMBL/GenBank/DDBJ whole genome shotgun (WGS) entry which is preliminary data.</text>
</comment>
<proteinExistence type="predicted"/>
<organism evidence="3 4">
    <name type="scientific">Canavalia gladiata</name>
    <name type="common">Sword bean</name>
    <name type="synonym">Dolichos gladiatus</name>
    <dbReference type="NCBI Taxonomy" id="3824"/>
    <lineage>
        <taxon>Eukaryota</taxon>
        <taxon>Viridiplantae</taxon>
        <taxon>Streptophyta</taxon>
        <taxon>Embryophyta</taxon>
        <taxon>Tracheophyta</taxon>
        <taxon>Spermatophyta</taxon>
        <taxon>Magnoliopsida</taxon>
        <taxon>eudicotyledons</taxon>
        <taxon>Gunneridae</taxon>
        <taxon>Pentapetalae</taxon>
        <taxon>rosids</taxon>
        <taxon>fabids</taxon>
        <taxon>Fabales</taxon>
        <taxon>Fabaceae</taxon>
        <taxon>Papilionoideae</taxon>
        <taxon>50 kb inversion clade</taxon>
        <taxon>NPAAA clade</taxon>
        <taxon>indigoferoid/millettioid clade</taxon>
        <taxon>Phaseoleae</taxon>
        <taxon>Canavalia</taxon>
    </lineage>
</organism>
<dbReference type="Proteomes" id="UP001367508">
    <property type="component" value="Unassembled WGS sequence"/>
</dbReference>
<keyword evidence="4" id="KW-1185">Reference proteome</keyword>
<name>A0AAN9KF15_CANGL</name>
<keyword evidence="2" id="KW-0472">Membrane</keyword>
<evidence type="ECO:0000256" key="2">
    <source>
        <dbReference type="SAM" id="Phobius"/>
    </source>
</evidence>